<accession>A0A0V8IPV7</accession>
<name>A0A0V8IPV7_9MICC</name>
<dbReference type="EMBL" id="LNQM01000003">
    <property type="protein sequence ID" value="KSU76763.1"/>
    <property type="molecule type" value="Genomic_DNA"/>
</dbReference>
<comment type="caution">
    <text evidence="2">The sequence shown here is derived from an EMBL/GenBank/DDBJ whole genome shotgun (WGS) entry which is preliminary data.</text>
</comment>
<organism evidence="2 3">
    <name type="scientific">Pseudarthrobacter enclensis</name>
    <dbReference type="NCBI Taxonomy" id="993070"/>
    <lineage>
        <taxon>Bacteria</taxon>
        <taxon>Bacillati</taxon>
        <taxon>Actinomycetota</taxon>
        <taxon>Actinomycetes</taxon>
        <taxon>Micrococcales</taxon>
        <taxon>Micrococcaceae</taxon>
        <taxon>Pseudarthrobacter</taxon>
    </lineage>
</organism>
<dbReference type="RefSeq" id="WP_058267834.1">
    <property type="nucleotide sequence ID" value="NZ_FMAZ01000003.1"/>
</dbReference>
<feature type="transmembrane region" description="Helical" evidence="1">
    <location>
        <begin position="143"/>
        <end position="161"/>
    </location>
</feature>
<keyword evidence="1" id="KW-0812">Transmembrane</keyword>
<evidence type="ECO:0008006" key="4">
    <source>
        <dbReference type="Google" id="ProtNLM"/>
    </source>
</evidence>
<reference evidence="2 3" key="1">
    <citation type="journal article" date="2014" name="Arch. Microbiol.">
        <title>Arthrobacter enclensis sp. nov., isolated from sediment sample.</title>
        <authorList>
            <person name="Dastager S.G."/>
            <person name="Liu Q."/>
            <person name="Tang S.K."/>
            <person name="Krishnamurthi S."/>
            <person name="Lee J.C."/>
            <person name="Li W.J."/>
        </authorList>
    </citation>
    <scope>NUCLEOTIDE SEQUENCE [LARGE SCALE GENOMIC DNA]</scope>
    <source>
        <strain evidence="2 3">NIO-1008</strain>
    </source>
</reference>
<keyword evidence="1" id="KW-1133">Transmembrane helix</keyword>
<evidence type="ECO:0000256" key="1">
    <source>
        <dbReference type="SAM" id="Phobius"/>
    </source>
</evidence>
<keyword evidence="3" id="KW-1185">Reference proteome</keyword>
<dbReference type="InterPro" id="IPR025671">
    <property type="entry name" value="HXXEE"/>
</dbReference>
<protein>
    <recommendedName>
        <fullName evidence="4">HXXEE domain-containing protein</fullName>
    </recommendedName>
</protein>
<proteinExistence type="predicted"/>
<dbReference type="Pfam" id="PF13787">
    <property type="entry name" value="HXXEE"/>
    <property type="match status" value="1"/>
</dbReference>
<evidence type="ECO:0000313" key="2">
    <source>
        <dbReference type="EMBL" id="KSU76763.1"/>
    </source>
</evidence>
<dbReference type="AlphaFoldDB" id="A0A0V8IPV7"/>
<gene>
    <name evidence="2" type="ORF">AS031_09180</name>
</gene>
<sequence>MAAPPKFRNRKRRSGPAWLFLAWAFHDLEEAATFPGSCSYLADRTGVDALRMDSRQSWAAVGLMGVLVGFSCSRGAQMAGSSRLYRATVAGLGAHVGTHLVATVLARRYTAGVATAVPVMLPGVIAAARELTLDGVPLRAGDGVLGAVVLGPAALVCHLIVRVTMRRRAN</sequence>
<evidence type="ECO:0000313" key="3">
    <source>
        <dbReference type="Proteomes" id="UP000053199"/>
    </source>
</evidence>
<keyword evidence="1" id="KW-0472">Membrane</keyword>
<dbReference type="Proteomes" id="UP000053199">
    <property type="component" value="Unassembled WGS sequence"/>
</dbReference>